<dbReference type="InterPro" id="IPR004583">
    <property type="entry name" value="DNA_repair_Rad4"/>
</dbReference>
<feature type="compositionally biased region" description="Acidic residues" evidence="18">
    <location>
        <begin position="985"/>
        <end position="1010"/>
    </location>
</feature>
<dbReference type="PANTHER" id="PTHR12135:SF0">
    <property type="entry name" value="DNA REPAIR PROTEIN COMPLEMENTING XP-C CELLS"/>
    <property type="match status" value="1"/>
</dbReference>
<feature type="compositionally biased region" description="Basic and acidic residues" evidence="18">
    <location>
        <begin position="957"/>
        <end position="969"/>
    </location>
</feature>
<comment type="subcellular location">
    <subcellularLocation>
        <location evidence="2">Nucleus</location>
    </subcellularLocation>
</comment>
<dbReference type="Gene3D" id="3.30.40.10">
    <property type="entry name" value="Zinc/RING finger domain, C3HC4 (zinc finger)"/>
    <property type="match status" value="1"/>
</dbReference>
<dbReference type="InterPro" id="IPR017907">
    <property type="entry name" value="Znf_RING_CS"/>
</dbReference>
<dbReference type="InterPro" id="IPR018328">
    <property type="entry name" value="Rad4_beta-hairpin_dom3"/>
</dbReference>
<dbReference type="InterPro" id="IPR038765">
    <property type="entry name" value="Papain-like_cys_pep_sf"/>
</dbReference>
<dbReference type="Pfam" id="PF26000">
    <property type="entry name" value="UBA_ARIH2_N"/>
    <property type="match status" value="1"/>
</dbReference>
<evidence type="ECO:0000313" key="21">
    <source>
        <dbReference type="EMBL" id="KAL1021372.1"/>
    </source>
</evidence>
<keyword evidence="11 17" id="KW-0863">Zinc-finger</keyword>
<dbReference type="Pfam" id="PF22191">
    <property type="entry name" value="IBR_1"/>
    <property type="match status" value="1"/>
</dbReference>
<evidence type="ECO:0000256" key="6">
    <source>
        <dbReference type="ARBA" id="ARBA00022553"/>
    </source>
</evidence>
<keyword evidence="6" id="KW-0597">Phosphoprotein</keyword>
<evidence type="ECO:0000256" key="17">
    <source>
        <dbReference type="PROSITE-ProRule" id="PRU00175"/>
    </source>
</evidence>
<comment type="similarity">
    <text evidence="4">Belongs to the XPC family.</text>
</comment>
<name>A0ABD0XM27_UMBPY</name>
<dbReference type="GO" id="GO:0003677">
    <property type="term" value="F:DNA binding"/>
    <property type="evidence" value="ECO:0007669"/>
    <property type="project" value="UniProtKB-KW"/>
</dbReference>
<keyword evidence="14" id="KW-0238">DNA-binding</keyword>
<evidence type="ECO:0000256" key="14">
    <source>
        <dbReference type="ARBA" id="ARBA00023125"/>
    </source>
</evidence>
<dbReference type="InterPro" id="IPR036985">
    <property type="entry name" value="Transglutaminase-like_sf"/>
</dbReference>
<evidence type="ECO:0000256" key="8">
    <source>
        <dbReference type="ARBA" id="ARBA00022723"/>
    </source>
</evidence>
<feature type="domain" description="RING-type" evidence="19">
    <location>
        <begin position="1115"/>
        <end position="1159"/>
    </location>
</feature>
<feature type="region of interest" description="Disordered" evidence="18">
    <location>
        <begin position="1"/>
        <end position="135"/>
    </location>
</feature>
<feature type="compositionally biased region" description="Basic residues" evidence="18">
    <location>
        <begin position="46"/>
        <end position="57"/>
    </location>
</feature>
<keyword evidence="13" id="KW-0862">Zinc</keyword>
<evidence type="ECO:0000256" key="7">
    <source>
        <dbReference type="ARBA" id="ARBA00022679"/>
    </source>
</evidence>
<evidence type="ECO:0000313" key="22">
    <source>
        <dbReference type="Proteomes" id="UP001557470"/>
    </source>
</evidence>
<dbReference type="EMBL" id="JAGEUA010000001">
    <property type="protein sequence ID" value="KAL1021372.1"/>
    <property type="molecule type" value="Genomic_DNA"/>
</dbReference>
<dbReference type="PANTHER" id="PTHR12135">
    <property type="entry name" value="DNA REPAIR PROTEIN XP-C / RAD4"/>
    <property type="match status" value="1"/>
</dbReference>
<dbReference type="InterPro" id="IPR044066">
    <property type="entry name" value="TRIAD_supradom"/>
</dbReference>
<feature type="compositionally biased region" description="Basic and acidic residues" evidence="18">
    <location>
        <begin position="826"/>
        <end position="836"/>
    </location>
</feature>
<comment type="similarity">
    <text evidence="3">Belongs to the RBR family. Ariadne subfamily.</text>
</comment>
<evidence type="ECO:0000256" key="2">
    <source>
        <dbReference type="ARBA" id="ARBA00004123"/>
    </source>
</evidence>
<evidence type="ECO:0000256" key="11">
    <source>
        <dbReference type="ARBA" id="ARBA00022771"/>
    </source>
</evidence>
<comment type="caution">
    <text evidence="21">The sequence shown here is derived from an EMBL/GenBank/DDBJ whole genome shotgun (WGS) entry which is preliminary data.</text>
</comment>
<dbReference type="SMART" id="SM00184">
    <property type="entry name" value="RING"/>
    <property type="match status" value="2"/>
</dbReference>
<dbReference type="PROSITE" id="PS51873">
    <property type="entry name" value="TRIAD"/>
    <property type="match status" value="1"/>
</dbReference>
<feature type="region of interest" description="Disordered" evidence="18">
    <location>
        <begin position="304"/>
        <end position="476"/>
    </location>
</feature>
<evidence type="ECO:0000256" key="15">
    <source>
        <dbReference type="ARBA" id="ARBA00023204"/>
    </source>
</evidence>
<dbReference type="FunFam" id="2.20.20.110:FF:000001">
    <property type="entry name" value="DNA repair protein complementing XP-C cells"/>
    <property type="match status" value="1"/>
</dbReference>
<dbReference type="Pfam" id="PF01485">
    <property type="entry name" value="IBR"/>
    <property type="match status" value="1"/>
</dbReference>
<dbReference type="SMART" id="SM01030">
    <property type="entry name" value="BHD_1"/>
    <property type="match status" value="1"/>
</dbReference>
<dbReference type="SMART" id="SM01032">
    <property type="entry name" value="BHD_3"/>
    <property type="match status" value="1"/>
</dbReference>
<dbReference type="Gene3D" id="2.20.25.20">
    <property type="match status" value="1"/>
</dbReference>
<feature type="domain" description="RING-type" evidence="19">
    <location>
        <begin position="1276"/>
        <end position="1316"/>
    </location>
</feature>
<protein>
    <recommendedName>
        <fullName evidence="5">RBR-type E3 ubiquitin transferase</fullName>
        <ecNumber evidence="5">2.3.2.31</ecNumber>
    </recommendedName>
</protein>
<feature type="compositionally biased region" description="Acidic residues" evidence="18">
    <location>
        <begin position="837"/>
        <end position="846"/>
    </location>
</feature>
<dbReference type="InterPro" id="IPR018026">
    <property type="entry name" value="DNA_repair_Rad4-like"/>
</dbReference>
<dbReference type="SMART" id="SM00647">
    <property type="entry name" value="IBR"/>
    <property type="match status" value="2"/>
</dbReference>
<dbReference type="FunFam" id="3.30.70.2460:FF:000001">
    <property type="entry name" value="DNA repair protein Rad4 family"/>
    <property type="match status" value="1"/>
</dbReference>
<dbReference type="GO" id="GO:0005634">
    <property type="term" value="C:nucleus"/>
    <property type="evidence" value="ECO:0007669"/>
    <property type="project" value="UniProtKB-SubCell"/>
</dbReference>
<feature type="compositionally biased region" description="Basic and acidic residues" evidence="18">
    <location>
        <begin position="1"/>
        <end position="18"/>
    </location>
</feature>
<evidence type="ECO:0000256" key="16">
    <source>
        <dbReference type="ARBA" id="ARBA00023242"/>
    </source>
</evidence>
<gene>
    <name evidence="21" type="ORF">UPYG_G00012450</name>
</gene>
<evidence type="ECO:0000256" key="12">
    <source>
        <dbReference type="ARBA" id="ARBA00022786"/>
    </source>
</evidence>
<accession>A0ABD0XM27</accession>
<dbReference type="InterPro" id="IPR018326">
    <property type="entry name" value="Rad4_beta-hairpin_dom1"/>
</dbReference>
<feature type="compositionally biased region" description="Basic and acidic residues" evidence="18">
    <location>
        <begin position="880"/>
        <end position="893"/>
    </location>
</feature>
<dbReference type="EC" id="2.3.2.31" evidence="5"/>
<dbReference type="PROSITE" id="PS00518">
    <property type="entry name" value="ZF_RING_1"/>
    <property type="match status" value="1"/>
</dbReference>
<dbReference type="CDD" id="cd16773">
    <property type="entry name" value="RING-HC_RBR_TRIAD1"/>
    <property type="match status" value="1"/>
</dbReference>
<keyword evidence="12" id="KW-0833">Ubl conjugation pathway</keyword>
<dbReference type="InterPro" id="IPR001841">
    <property type="entry name" value="Znf_RING"/>
</dbReference>
<dbReference type="Gene3D" id="1.20.120.1750">
    <property type="match status" value="1"/>
</dbReference>
<proteinExistence type="inferred from homology"/>
<keyword evidence="8" id="KW-0479">Metal-binding</keyword>
<dbReference type="InterPro" id="IPR018325">
    <property type="entry name" value="Rad4/PNGase_transGLS-fold"/>
</dbReference>
<dbReference type="SUPFAM" id="SSF57850">
    <property type="entry name" value="RING/U-box"/>
    <property type="match status" value="3"/>
</dbReference>
<dbReference type="GO" id="GO:0008270">
    <property type="term" value="F:zinc ion binding"/>
    <property type="evidence" value="ECO:0007669"/>
    <property type="project" value="UniProtKB-KW"/>
</dbReference>
<dbReference type="Proteomes" id="UP001557470">
    <property type="component" value="Unassembled WGS sequence"/>
</dbReference>
<evidence type="ECO:0000256" key="5">
    <source>
        <dbReference type="ARBA" id="ARBA00012251"/>
    </source>
</evidence>
<dbReference type="Pfam" id="PF10405">
    <property type="entry name" value="BHD_3"/>
    <property type="match status" value="1"/>
</dbReference>
<organism evidence="21 22">
    <name type="scientific">Umbra pygmaea</name>
    <name type="common">Eastern mudminnow</name>
    <dbReference type="NCBI Taxonomy" id="75934"/>
    <lineage>
        <taxon>Eukaryota</taxon>
        <taxon>Metazoa</taxon>
        <taxon>Chordata</taxon>
        <taxon>Craniata</taxon>
        <taxon>Vertebrata</taxon>
        <taxon>Euteleostomi</taxon>
        <taxon>Actinopterygii</taxon>
        <taxon>Neopterygii</taxon>
        <taxon>Teleostei</taxon>
        <taxon>Protacanthopterygii</taxon>
        <taxon>Esociformes</taxon>
        <taxon>Umbridae</taxon>
        <taxon>Umbra</taxon>
    </lineage>
</organism>
<dbReference type="InterPro" id="IPR047556">
    <property type="entry name" value="Rcat_RBR_TRIAD1"/>
</dbReference>
<dbReference type="Gene3D" id="3.30.70.2460">
    <property type="entry name" value="Rad4, beta-hairpin domain BHD3"/>
    <property type="match status" value="1"/>
</dbReference>
<dbReference type="FunFam" id="3.30.40.10:FF:000098">
    <property type="entry name" value="RBR-type E3 ubiquitin transferase"/>
    <property type="match status" value="1"/>
</dbReference>
<dbReference type="PROSITE" id="PS50089">
    <property type="entry name" value="ZF_RING_2"/>
    <property type="match status" value="2"/>
</dbReference>
<feature type="compositionally biased region" description="Polar residues" evidence="18">
    <location>
        <begin position="65"/>
        <end position="75"/>
    </location>
</feature>
<evidence type="ECO:0000256" key="9">
    <source>
        <dbReference type="ARBA" id="ARBA00022737"/>
    </source>
</evidence>
<dbReference type="InterPro" id="IPR018327">
    <property type="entry name" value="BHD_2"/>
</dbReference>
<keyword evidence="7" id="KW-0808">Transferase</keyword>
<dbReference type="SUPFAM" id="SSF54001">
    <property type="entry name" value="Cysteine proteinases"/>
    <property type="match status" value="1"/>
</dbReference>
<sequence>MAKSKKSTDIAVKTDTKKMKQVTKGKARGPRNVKKEQENGEETAKVQRKVKSKNRVHRSTEADITETSRYFQNKNPTRDLPAENSSTPPLKCAVKDKAKAVNNEEDDDDDESDEDEDWEEVEELAEPLDSLQPVEPVLPSKPVEIEIETPEVLQKRQKREKRKAEFETYLRRMMKRFNKDVLVDTHKVHLMCLLANGMFRNRLCNTPDLLAITLSLLPTHFTMVTKERIDTNYLSGLLKWFTTTFSVNPNLTCDEHLDPQALLERRLGCLTARDHQEMTHLFLLVLRSLQLFCRLVLSLHPLSLRPPSAKSKAKNSGSPPGKSPPQKSPSKETLSTPTIAPGSKRSAGGTSQRGGKKAKKESGQSEKDVVAKQKPKNSQRRSIASKVNYKEESSEGEGPSDGEEFQLANEEDSEDSECAFKAKKLKEGKSQAKRSAPQKPGGTENINSEEDDDWEGDEEGEEEKAQGMKGRKRKGEKGADEWLEVYLVKTESWVCVDVTQGVGHPQLCSKQATHPMTYVVAVDGDSHLKDLGSKYDPTWMTSTRKRRVDEEWWEETLGPFLSSESDRDIQEDKELQSKLLDKPLPTSIAEFKNHPLYALKRHLLKYEALYPPTAAILGYCRGEPVYSRDCIHTLHSRDTWLKEARTVRLGEEPCKMVRGVSNRSRKARMASELKDEDDLPLFGEWQTEEYQPPVAVDGRVPRNSFGNVYLFKPCMLPVGCVHLHLPNLHRVAKKLDMDCALAVTGFDFRGGYSHAVTDGYIVCEEHEEILRAAWVEDQEIQKQKEKEKREKRAVSNWTVLVKGLLIRERLQRRYGKKSHTAGGGLDELKSQNREGEEGLSSEEEDQSGPNTAAVTMAKSWPQNRQEEQESSTGRTAKTKSKQEKIGEQKHLFPFEKLQGDPTGSASSLPRLTASTSAVPHERRGVQLLLLLPLLLSSVELVQGAVLSGSRSSPGVADGRRAVTPSERRRLCPGMSVDMNSQASDSNEDDFGVNSEEDEDDDGGDEEDQGDIADYYDGVAGDVEQQGADSFDPEEYQFTCLTYRESQKVLCEEVNNVAAILKVLPAVAKLVLVHFHWQVSQIMDRYKANSSQLLSEARVQPSSSSRLVPPPPTLQCGVCLQLVRRDALLALPCHHSFCKACWEQYCTVLVKDGMGVGISCMAQDCSLQLPEDFVFPLLPGEELKDKYRRYLFRDYVESHFQLQLCPGPDCPIVIQVQEPRARRVQCIRCNEVFCFKCRAMYHAPTDCPTIRRWLTKCADDSETANYISAHTKDCPKCNICIEKNGGCNHMQCSKCKHDFCWMCLGDWKTHGSEYYECSRYKENPDIVNQSQQAQAREALKKYLFYFERWENHNKSLQLEAQTYQRIQEKIQERVMNNLGTWIDWQYMQNAAKLLAKCRYTLQYTYPYAYYMESGPRKKLFEYQQAQLEAEIENLSWKVERADSYERGSEGELSANDRGDLENQMHIAEQRRRTLLKDFHDT</sequence>
<dbReference type="InterPro" id="IPR042488">
    <property type="entry name" value="Rad4_BHD3_sf"/>
</dbReference>
<dbReference type="Gene3D" id="3.90.260.10">
    <property type="entry name" value="Transglutaminase-like"/>
    <property type="match status" value="1"/>
</dbReference>
<evidence type="ECO:0000259" key="20">
    <source>
        <dbReference type="PROSITE" id="PS51873"/>
    </source>
</evidence>
<evidence type="ECO:0000259" key="19">
    <source>
        <dbReference type="PROSITE" id="PS50089"/>
    </source>
</evidence>
<evidence type="ECO:0000256" key="1">
    <source>
        <dbReference type="ARBA" id="ARBA00001798"/>
    </source>
</evidence>
<feature type="compositionally biased region" description="Basic and acidic residues" evidence="18">
    <location>
        <begin position="360"/>
        <end position="371"/>
    </location>
</feature>
<dbReference type="CDD" id="cd20344">
    <property type="entry name" value="BRcat_RBR_TRIAD1"/>
    <property type="match status" value="1"/>
</dbReference>
<dbReference type="Pfam" id="PF03835">
    <property type="entry name" value="Rad4"/>
    <property type="match status" value="1"/>
</dbReference>
<reference evidence="21 22" key="1">
    <citation type="submission" date="2024-06" db="EMBL/GenBank/DDBJ databases">
        <authorList>
            <person name="Pan Q."/>
            <person name="Wen M."/>
            <person name="Jouanno E."/>
            <person name="Zahm M."/>
            <person name="Klopp C."/>
            <person name="Cabau C."/>
            <person name="Louis A."/>
            <person name="Berthelot C."/>
            <person name="Parey E."/>
            <person name="Roest Crollius H."/>
            <person name="Montfort J."/>
            <person name="Robinson-Rechavi M."/>
            <person name="Bouchez O."/>
            <person name="Lampietro C."/>
            <person name="Lopez Roques C."/>
            <person name="Donnadieu C."/>
            <person name="Postlethwait J."/>
            <person name="Bobe J."/>
            <person name="Verreycken H."/>
            <person name="Guiguen Y."/>
        </authorList>
    </citation>
    <scope>NUCLEOTIDE SEQUENCE [LARGE SCALE GENOMIC DNA]</scope>
    <source>
        <strain evidence="21">Up_M1</strain>
        <tissue evidence="21">Testis</tissue>
    </source>
</reference>
<keyword evidence="16" id="KW-0539">Nucleus</keyword>
<feature type="compositionally biased region" description="Basic and acidic residues" evidence="18">
    <location>
        <begin position="33"/>
        <end position="45"/>
    </location>
</feature>
<feature type="compositionally biased region" description="Acidic residues" evidence="18">
    <location>
        <begin position="447"/>
        <end position="462"/>
    </location>
</feature>
<feature type="compositionally biased region" description="Low complexity" evidence="18">
    <location>
        <begin position="304"/>
        <end position="320"/>
    </location>
</feature>
<feature type="domain" description="RING-type" evidence="20">
    <location>
        <begin position="1111"/>
        <end position="1320"/>
    </location>
</feature>
<dbReference type="GO" id="GO:0006281">
    <property type="term" value="P:DNA repair"/>
    <property type="evidence" value="ECO:0007669"/>
    <property type="project" value="UniProtKB-KW"/>
</dbReference>
<feature type="compositionally biased region" description="Acidic residues" evidence="18">
    <location>
        <begin position="394"/>
        <end position="417"/>
    </location>
</feature>
<dbReference type="FunFam" id="1.20.120.1750:FF:000004">
    <property type="entry name" value="RBR-type E3 ubiquitin transferase"/>
    <property type="match status" value="1"/>
</dbReference>
<dbReference type="GO" id="GO:0061630">
    <property type="term" value="F:ubiquitin protein ligase activity"/>
    <property type="evidence" value="ECO:0007669"/>
    <property type="project" value="UniProtKB-EC"/>
</dbReference>
<keyword evidence="22" id="KW-1185">Reference proteome</keyword>
<dbReference type="Pfam" id="PF19422">
    <property type="entry name" value="Ariadne"/>
    <property type="match status" value="1"/>
</dbReference>
<feature type="compositionally biased region" description="Acidic residues" evidence="18">
    <location>
        <begin position="103"/>
        <end position="126"/>
    </location>
</feature>
<feature type="compositionally biased region" description="Basic residues" evidence="18">
    <location>
        <begin position="19"/>
        <end position="32"/>
    </location>
</feature>
<evidence type="ECO:0000256" key="10">
    <source>
        <dbReference type="ARBA" id="ARBA00022763"/>
    </source>
</evidence>
<evidence type="ECO:0000256" key="18">
    <source>
        <dbReference type="SAM" id="MobiDB-lite"/>
    </source>
</evidence>
<keyword evidence="15" id="KW-0234">DNA repair</keyword>
<dbReference type="Gene3D" id="2.20.20.110">
    <property type="entry name" value="Rad4, beta-hairpin domain BHD1"/>
    <property type="match status" value="1"/>
</dbReference>
<keyword evidence="9" id="KW-0677">Repeat</keyword>
<comment type="catalytic activity">
    <reaction evidence="1">
        <text>[E2 ubiquitin-conjugating enzyme]-S-ubiquitinyl-L-cysteine + [acceptor protein]-L-lysine = [E2 ubiquitin-conjugating enzyme]-L-cysteine + [acceptor protein]-N(6)-ubiquitinyl-L-lysine.</text>
        <dbReference type="EC" id="2.3.2.31"/>
    </reaction>
</comment>
<dbReference type="NCBIfam" id="TIGR00605">
    <property type="entry name" value="rad4"/>
    <property type="match status" value="1"/>
</dbReference>
<dbReference type="CDD" id="cd20360">
    <property type="entry name" value="Rcat_RBR_TRIAD1"/>
    <property type="match status" value="1"/>
</dbReference>
<dbReference type="InterPro" id="IPR013083">
    <property type="entry name" value="Znf_RING/FYVE/PHD"/>
</dbReference>
<dbReference type="Pfam" id="PF10403">
    <property type="entry name" value="BHD_1"/>
    <property type="match status" value="1"/>
</dbReference>
<dbReference type="InterPro" id="IPR002867">
    <property type="entry name" value="IBR_dom"/>
</dbReference>
<dbReference type="InterPro" id="IPR047555">
    <property type="entry name" value="BRcat_RBR_TRIAD1"/>
</dbReference>
<dbReference type="SMART" id="SM01031">
    <property type="entry name" value="BHD_2"/>
    <property type="match status" value="1"/>
</dbReference>
<dbReference type="InterPro" id="IPR045840">
    <property type="entry name" value="Ariadne"/>
</dbReference>
<feature type="region of interest" description="Disordered" evidence="18">
    <location>
        <begin position="815"/>
        <end position="918"/>
    </location>
</feature>
<evidence type="ECO:0000256" key="13">
    <source>
        <dbReference type="ARBA" id="ARBA00022833"/>
    </source>
</evidence>
<feature type="region of interest" description="Disordered" evidence="18">
    <location>
        <begin position="948"/>
        <end position="1010"/>
    </location>
</feature>
<dbReference type="Pfam" id="PF10404">
    <property type="entry name" value="BHD_2"/>
    <property type="match status" value="1"/>
</dbReference>
<evidence type="ECO:0000256" key="3">
    <source>
        <dbReference type="ARBA" id="ARBA00005884"/>
    </source>
</evidence>
<evidence type="ECO:0000256" key="4">
    <source>
        <dbReference type="ARBA" id="ARBA00009525"/>
    </source>
</evidence>
<keyword evidence="10" id="KW-0227">DNA damage</keyword>
<feature type="compositionally biased region" description="Polar residues" evidence="18">
    <location>
        <begin position="901"/>
        <end position="917"/>
    </location>
</feature>